<organism evidence="1 2">
    <name type="scientific">Scortum barcoo</name>
    <name type="common">barcoo grunter</name>
    <dbReference type="NCBI Taxonomy" id="214431"/>
    <lineage>
        <taxon>Eukaryota</taxon>
        <taxon>Metazoa</taxon>
        <taxon>Chordata</taxon>
        <taxon>Craniata</taxon>
        <taxon>Vertebrata</taxon>
        <taxon>Euteleostomi</taxon>
        <taxon>Actinopterygii</taxon>
        <taxon>Neopterygii</taxon>
        <taxon>Teleostei</taxon>
        <taxon>Neoteleostei</taxon>
        <taxon>Acanthomorphata</taxon>
        <taxon>Eupercaria</taxon>
        <taxon>Centrarchiformes</taxon>
        <taxon>Terapontoidei</taxon>
        <taxon>Terapontidae</taxon>
        <taxon>Scortum</taxon>
    </lineage>
</organism>
<dbReference type="Proteomes" id="UP000831701">
    <property type="component" value="Chromosome 18"/>
</dbReference>
<dbReference type="EMBL" id="CM041548">
    <property type="protein sequence ID" value="KAI3358503.1"/>
    <property type="molecule type" value="Genomic_DNA"/>
</dbReference>
<comment type="caution">
    <text evidence="1">The sequence shown here is derived from an EMBL/GenBank/DDBJ whole genome shotgun (WGS) entry which is preliminary data.</text>
</comment>
<name>A0ACB8VSE4_9TELE</name>
<keyword evidence="2" id="KW-1185">Reference proteome</keyword>
<evidence type="ECO:0000313" key="2">
    <source>
        <dbReference type="Proteomes" id="UP000831701"/>
    </source>
</evidence>
<accession>A0ACB8VSE4</accession>
<protein>
    <submittedName>
        <fullName evidence="1">Uncharacterized protein</fullName>
    </submittedName>
</protein>
<evidence type="ECO:0000313" key="1">
    <source>
        <dbReference type="EMBL" id="KAI3358503.1"/>
    </source>
</evidence>
<reference evidence="1" key="1">
    <citation type="submission" date="2022-04" db="EMBL/GenBank/DDBJ databases">
        <title>Jade perch genome.</title>
        <authorList>
            <person name="Chao B."/>
        </authorList>
    </citation>
    <scope>NUCLEOTIDE SEQUENCE</scope>
    <source>
        <strain evidence="1">CB-2022</strain>
    </source>
</reference>
<feature type="non-terminal residue" evidence="1">
    <location>
        <position position="1"/>
    </location>
</feature>
<proteinExistence type="predicted"/>
<sequence length="173" mass="17526">TMSTTAPEAAPGAAAAAVAAVAAVAADAPAVSQSGQAFRSCWSCRVLSGGGLLLSAAYVFSAARKVMRCARRRPHLHGHGGAAHLRREFGGVGGCYHRRPGGKSAEEDVRGVKCVDAAALGSGLLFAPLSEPLHVAARKGLTVVVQELLGKGASVLAVDENGYTPSSVLRSQP</sequence>
<gene>
    <name evidence="1" type="ORF">L3Q82_014922</name>
</gene>